<dbReference type="RefSeq" id="XP_010243143.1">
    <property type="nucleotide sequence ID" value="XM_010244841.1"/>
</dbReference>
<name>A0A1U7Z808_NELNU</name>
<proteinExistence type="predicted"/>
<gene>
    <name evidence="3" type="primary">LOC104587294</name>
</gene>
<evidence type="ECO:0000259" key="1">
    <source>
        <dbReference type="Pfam" id="PF00078"/>
    </source>
</evidence>
<dbReference type="SUPFAM" id="SSF56672">
    <property type="entry name" value="DNA/RNA polymerases"/>
    <property type="match status" value="1"/>
</dbReference>
<dbReference type="InterPro" id="IPR053134">
    <property type="entry name" value="RNA-dir_DNA_polymerase"/>
</dbReference>
<accession>A0A1U7Z808</accession>
<dbReference type="GeneID" id="104587294"/>
<evidence type="ECO:0000313" key="2">
    <source>
        <dbReference type="Proteomes" id="UP000189703"/>
    </source>
</evidence>
<dbReference type="KEGG" id="nnu:104587294"/>
<dbReference type="Gene3D" id="3.30.70.270">
    <property type="match status" value="1"/>
</dbReference>
<dbReference type="PANTHER" id="PTHR24559:SF444">
    <property type="entry name" value="REVERSE TRANSCRIPTASE DOMAIN-CONTAINING PROTEIN"/>
    <property type="match status" value="1"/>
</dbReference>
<protein>
    <submittedName>
        <fullName evidence="3">Uncharacterized protein LOC104587294</fullName>
    </submittedName>
</protein>
<dbReference type="InterPro" id="IPR000477">
    <property type="entry name" value="RT_dom"/>
</dbReference>
<feature type="domain" description="Reverse transcriptase" evidence="1">
    <location>
        <begin position="66"/>
        <end position="123"/>
    </location>
</feature>
<dbReference type="Pfam" id="PF00078">
    <property type="entry name" value="RVT_1"/>
    <property type="match status" value="1"/>
</dbReference>
<sequence length="124" mass="14177">MTTGGFRPRMMMLGNHSQGCHFEIRRILVDTGNSTDVLFEDTFEKLCIDKERPTPINTPLMCFSGESLLPTRKVIPFGLKNTDATYQRLANEVFKDQLNQNVEAYVDDMVVKSKKAEHHLTDLK</sequence>
<organism evidence="2 3">
    <name type="scientific">Nelumbo nucifera</name>
    <name type="common">Sacred lotus</name>
    <dbReference type="NCBI Taxonomy" id="4432"/>
    <lineage>
        <taxon>Eukaryota</taxon>
        <taxon>Viridiplantae</taxon>
        <taxon>Streptophyta</taxon>
        <taxon>Embryophyta</taxon>
        <taxon>Tracheophyta</taxon>
        <taxon>Spermatophyta</taxon>
        <taxon>Magnoliopsida</taxon>
        <taxon>Proteales</taxon>
        <taxon>Nelumbonaceae</taxon>
        <taxon>Nelumbo</taxon>
    </lineage>
</organism>
<dbReference type="AlphaFoldDB" id="A0A1U7Z808"/>
<dbReference type="InParanoid" id="A0A1U7Z808"/>
<dbReference type="eggNOG" id="KOG0017">
    <property type="taxonomic scope" value="Eukaryota"/>
</dbReference>
<dbReference type="Proteomes" id="UP000189703">
    <property type="component" value="Unplaced"/>
</dbReference>
<keyword evidence="2" id="KW-1185">Reference proteome</keyword>
<dbReference type="OMA" id="CHFEIRR"/>
<reference evidence="3" key="1">
    <citation type="submission" date="2025-08" db="UniProtKB">
        <authorList>
            <consortium name="RefSeq"/>
        </authorList>
    </citation>
    <scope>IDENTIFICATION</scope>
</reference>
<dbReference type="InterPro" id="IPR043502">
    <property type="entry name" value="DNA/RNA_pol_sf"/>
</dbReference>
<dbReference type="PANTHER" id="PTHR24559">
    <property type="entry name" value="TRANSPOSON TY3-I GAG-POL POLYPROTEIN"/>
    <property type="match status" value="1"/>
</dbReference>
<dbReference type="InterPro" id="IPR043128">
    <property type="entry name" value="Rev_trsase/Diguanyl_cyclase"/>
</dbReference>
<evidence type="ECO:0000313" key="3">
    <source>
        <dbReference type="RefSeq" id="XP_010243143.1"/>
    </source>
</evidence>
<dbReference type="OrthoDB" id="779804at2759"/>